<organism evidence="1 2">
    <name type="scientific">Phaeocystidibacter marisrubri</name>
    <dbReference type="NCBI Taxonomy" id="1577780"/>
    <lineage>
        <taxon>Bacteria</taxon>
        <taxon>Pseudomonadati</taxon>
        <taxon>Bacteroidota</taxon>
        <taxon>Flavobacteriia</taxon>
        <taxon>Flavobacteriales</taxon>
        <taxon>Phaeocystidibacteraceae</taxon>
        <taxon>Phaeocystidibacter</taxon>
    </lineage>
</organism>
<evidence type="ECO:0000313" key="1">
    <source>
        <dbReference type="EMBL" id="KAB2815694.1"/>
    </source>
</evidence>
<reference evidence="1 2" key="1">
    <citation type="submission" date="2019-10" db="EMBL/GenBank/DDBJ databases">
        <title>Genome sequence of Phaeocystidibacter marisrubri JCM30614 (type strain).</title>
        <authorList>
            <person name="Bowman J.P."/>
        </authorList>
    </citation>
    <scope>NUCLEOTIDE SEQUENCE [LARGE SCALE GENOMIC DNA]</scope>
    <source>
        <strain evidence="1 2">JCM 30614</strain>
    </source>
</reference>
<keyword evidence="2" id="KW-1185">Reference proteome</keyword>
<sequence length="279" mass="31176">MVTGNNSIITRGEFIDPAIEQLSSKEGELSIFQAGDGLSFSLAHKPTGRIVLLAEYELSSDPNAVLELLKQFNEPFGSYKMGWKSNLNTWIPKALFDESKFSTYSEATLGKGNFAFTEMDEMESVLIHERIPAQLERVAEVYSNLLALPDAGIHATAITRHWKTRPGQHMYIDYNPGALSVTAVSNGSLLLQNTYAIQSEDDALYYVLFAYEQLKFNQDEVPMKVSGPLTENFGLWSTLSKYIRNIEWMEFTGNIHPSNAIPIVELRTNAALIQLHSCG</sequence>
<dbReference type="InterPro" id="IPR024213">
    <property type="entry name" value="DUF3822"/>
</dbReference>
<dbReference type="OrthoDB" id="658622at2"/>
<protein>
    <submittedName>
        <fullName evidence="1">DUF3822 family protein</fullName>
    </submittedName>
</protein>
<dbReference type="Gene3D" id="3.30.420.250">
    <property type="match status" value="1"/>
</dbReference>
<dbReference type="Proteomes" id="UP000484164">
    <property type="component" value="Unassembled WGS sequence"/>
</dbReference>
<accession>A0A6L3ZE27</accession>
<proteinExistence type="predicted"/>
<dbReference type="CDD" id="cd24013">
    <property type="entry name" value="ASKHA_ATPase_BT3980-like"/>
    <property type="match status" value="1"/>
</dbReference>
<name>A0A6L3ZE27_9FLAO</name>
<dbReference type="Pfam" id="PF12864">
    <property type="entry name" value="DUF3822"/>
    <property type="match status" value="1"/>
</dbReference>
<dbReference type="AlphaFoldDB" id="A0A6L3ZE27"/>
<gene>
    <name evidence="1" type="ORF">F8C82_08305</name>
</gene>
<dbReference type="RefSeq" id="WP_151693124.1">
    <property type="nucleotide sequence ID" value="NZ_BMGX01000001.1"/>
</dbReference>
<dbReference type="Gene3D" id="3.30.420.260">
    <property type="match status" value="1"/>
</dbReference>
<dbReference type="EMBL" id="WBVQ01000002">
    <property type="protein sequence ID" value="KAB2815694.1"/>
    <property type="molecule type" value="Genomic_DNA"/>
</dbReference>
<comment type="caution">
    <text evidence="1">The sequence shown here is derived from an EMBL/GenBank/DDBJ whole genome shotgun (WGS) entry which is preliminary data.</text>
</comment>
<evidence type="ECO:0000313" key="2">
    <source>
        <dbReference type="Proteomes" id="UP000484164"/>
    </source>
</evidence>